<name>A0ABQ4L8U4_9BACL</name>
<organism evidence="1 2">
    <name type="scientific">Paenibacillus cineris</name>
    <dbReference type="NCBI Taxonomy" id="237530"/>
    <lineage>
        <taxon>Bacteria</taxon>
        <taxon>Bacillati</taxon>
        <taxon>Bacillota</taxon>
        <taxon>Bacilli</taxon>
        <taxon>Bacillales</taxon>
        <taxon>Paenibacillaceae</taxon>
        <taxon>Paenibacillus</taxon>
    </lineage>
</organism>
<gene>
    <name evidence="1" type="ORF">J21TS7_13220</name>
</gene>
<evidence type="ECO:0000313" key="2">
    <source>
        <dbReference type="Proteomes" id="UP000676601"/>
    </source>
</evidence>
<keyword evidence="2" id="KW-1185">Reference proteome</keyword>
<accession>A0ABQ4L8U4</accession>
<protein>
    <submittedName>
        <fullName evidence="1">Uncharacterized protein</fullName>
    </submittedName>
</protein>
<sequence>MGTEFGDVSLTGIEWFGLFLDKNSDFIWINFGYKQSSIGQNRDIPGSYR</sequence>
<proteinExistence type="predicted"/>
<dbReference type="EMBL" id="BORU01000001">
    <property type="protein sequence ID" value="GIO53004.1"/>
    <property type="molecule type" value="Genomic_DNA"/>
</dbReference>
<evidence type="ECO:0000313" key="1">
    <source>
        <dbReference type="EMBL" id="GIO53004.1"/>
    </source>
</evidence>
<dbReference type="Proteomes" id="UP000676601">
    <property type="component" value="Unassembled WGS sequence"/>
</dbReference>
<reference evidence="1 2" key="1">
    <citation type="submission" date="2021-03" db="EMBL/GenBank/DDBJ databases">
        <title>Antimicrobial resistance genes in bacteria isolated from Japanese honey, and their potential for conferring macrolide and lincosamide resistance in the American foulbrood pathogen Paenibacillus larvae.</title>
        <authorList>
            <person name="Okamoto M."/>
            <person name="Kumagai M."/>
            <person name="Kanamori H."/>
            <person name="Takamatsu D."/>
        </authorList>
    </citation>
    <scope>NUCLEOTIDE SEQUENCE [LARGE SCALE GENOMIC DNA]</scope>
    <source>
        <strain evidence="1 2">J21TS7</strain>
    </source>
</reference>
<comment type="caution">
    <text evidence="1">The sequence shown here is derived from an EMBL/GenBank/DDBJ whole genome shotgun (WGS) entry which is preliminary data.</text>
</comment>